<keyword evidence="2" id="KW-1185">Reference proteome</keyword>
<evidence type="ECO:0000313" key="1">
    <source>
        <dbReference type="EMBL" id="BDD51692.1"/>
    </source>
</evidence>
<evidence type="ECO:0000313" key="2">
    <source>
        <dbReference type="Proteomes" id="UP001320460"/>
    </source>
</evidence>
<name>A0ABM7VX66_9ENTR</name>
<dbReference type="Proteomes" id="UP001320460">
    <property type="component" value="Chromosome"/>
</dbReference>
<sequence>MKNIISELWNQELLPIKDALYLSDGRAFSYKIASYPTPRVEKGESFDFVDFYNKNKDEVTSIDTIMNIKLSNGCYCCVGEGSYGSEGFIACLDKNKVLKWVIYSETSNPFFNIYEYEDDTILAESTANVKIKVNVNNPTNLDLMK</sequence>
<dbReference type="RefSeq" id="WP_110294807.1">
    <property type="nucleotide sequence ID" value="NZ_AP025334.1"/>
</dbReference>
<organism evidence="1 2">
    <name type="scientific">Phytobacter diazotrophicus</name>
    <dbReference type="NCBI Taxonomy" id="395631"/>
    <lineage>
        <taxon>Bacteria</taxon>
        <taxon>Pseudomonadati</taxon>
        <taxon>Pseudomonadota</taxon>
        <taxon>Gammaproteobacteria</taxon>
        <taxon>Enterobacterales</taxon>
        <taxon>Enterobacteriaceae</taxon>
        <taxon>Phytobacter</taxon>
    </lineage>
</organism>
<protein>
    <submittedName>
        <fullName evidence="1">Uncharacterized protein</fullName>
    </submittedName>
</protein>
<dbReference type="EMBL" id="AP025334">
    <property type="protein sequence ID" value="BDD51692.1"/>
    <property type="molecule type" value="Genomic_DNA"/>
</dbReference>
<accession>A0ABM7VX66</accession>
<gene>
    <name evidence="1" type="ORF">PDTA9734_31790</name>
</gene>
<proteinExistence type="predicted"/>
<reference evidence="1 2" key="1">
    <citation type="submission" date="2021-12" db="EMBL/GenBank/DDBJ databases">
        <title>Complete genome sequence of Phytobacter diazotrophicus TA9734.</title>
        <authorList>
            <person name="Kubota H."/>
            <person name="Nakayama Y."/>
            <person name="Ariyoshi T."/>
        </authorList>
    </citation>
    <scope>NUCLEOTIDE SEQUENCE [LARGE SCALE GENOMIC DNA]</scope>
    <source>
        <strain evidence="1 2">TA9734</strain>
    </source>
</reference>